<evidence type="ECO:0000313" key="10">
    <source>
        <dbReference type="EMBL" id="MDJ1158002.1"/>
    </source>
</evidence>
<evidence type="ECO:0000313" key="11">
    <source>
        <dbReference type="Proteomes" id="UP001321492"/>
    </source>
</evidence>
<evidence type="ECO:0000256" key="5">
    <source>
        <dbReference type="ARBA" id="ARBA00022989"/>
    </source>
</evidence>
<dbReference type="InterPro" id="IPR037257">
    <property type="entry name" value="T2SS_E_N_sf"/>
</dbReference>
<feature type="transmembrane region" description="Helical" evidence="8">
    <location>
        <begin position="222"/>
        <end position="248"/>
    </location>
</feature>
<dbReference type="PANTHER" id="PTHR43867:SF2">
    <property type="entry name" value="CELLULOSE SYNTHASE CATALYTIC SUBUNIT A [UDP-FORMING]"/>
    <property type="match status" value="1"/>
</dbReference>
<keyword evidence="6 8" id="KW-0472">Membrane</keyword>
<dbReference type="InterPro" id="IPR029044">
    <property type="entry name" value="Nucleotide-diphossugar_trans"/>
</dbReference>
<evidence type="ECO:0000256" key="6">
    <source>
        <dbReference type="ARBA" id="ARBA00023136"/>
    </source>
</evidence>
<feature type="region of interest" description="Disordered" evidence="7">
    <location>
        <begin position="1"/>
        <end position="54"/>
    </location>
</feature>
<gene>
    <name evidence="10" type="ORF">QNA08_07115</name>
</gene>
<protein>
    <submittedName>
        <fullName evidence="10">Glycosyltransferase</fullName>
        <ecNumber evidence="10">2.4.-.-</ecNumber>
    </submittedName>
</protein>
<keyword evidence="5 8" id="KW-1133">Transmembrane helix</keyword>
<proteinExistence type="predicted"/>
<dbReference type="EMBL" id="JASJEV010000003">
    <property type="protein sequence ID" value="MDJ1158002.1"/>
    <property type="molecule type" value="Genomic_DNA"/>
</dbReference>
<dbReference type="RefSeq" id="WP_283739986.1">
    <property type="nucleotide sequence ID" value="NZ_JASJEV010000003.1"/>
</dbReference>
<feature type="transmembrane region" description="Helical" evidence="8">
    <location>
        <begin position="581"/>
        <end position="606"/>
    </location>
</feature>
<feature type="region of interest" description="Disordered" evidence="7">
    <location>
        <begin position="650"/>
        <end position="678"/>
    </location>
</feature>
<dbReference type="SUPFAM" id="SSF160246">
    <property type="entry name" value="EspE N-terminal domain-like"/>
    <property type="match status" value="1"/>
</dbReference>
<comment type="subcellular location">
    <subcellularLocation>
        <location evidence="1">Membrane</location>
        <topology evidence="1">Multi-pass membrane protein</topology>
    </subcellularLocation>
</comment>
<feature type="transmembrane region" description="Helical" evidence="8">
    <location>
        <begin position="540"/>
        <end position="561"/>
    </location>
</feature>
<dbReference type="EC" id="2.4.-.-" evidence="10"/>
<keyword evidence="11" id="KW-1185">Reference proteome</keyword>
<evidence type="ECO:0000256" key="8">
    <source>
        <dbReference type="SAM" id="Phobius"/>
    </source>
</evidence>
<dbReference type="InterPro" id="IPR001173">
    <property type="entry name" value="Glyco_trans_2-like"/>
</dbReference>
<sequence length="678" mass="72743">MPFSTPSARAGGAARFLPPPSPAWANLRDPRDDRRLPTPPGARRSPHRADDPHGNAFAEALPADVAFLAAYGVPVPHLRHAAAVARRWGVTASEALLALGFVDEDYFYRTLSAETGLPMLPTDARPDVCARYPEGLLAGIVPLAPNPRGLRFAIAPRGAAVRELLRSPSGVRQPGLALATPRQLAARLMARKAALIAHRAANTLSESAPALSFRGGLGRRQAFALLAILAALGLAACVATSLVLPILVSGASFLFLWMVMLRLAAACEPAPIAAPPGLAGAIMDKYLPVYTVIVPLYREARVLRRLIAGLTALDYPPAKLDIKLVLESDDHATRKAILALPLPPLFEIVVAPPGRPRTKPRALNVALPLARGTFTVIYDAEDLPAPDQLRLAATFFARLPRDVACLQARLVIDNPHAGWLPTMFALEYAALFDVLNPYLCSHRMPIPLGGTSNHFRTSILRAMHGWDAWNVTEDADLGLRLARLGYRVADLPSSTYEEAPARLGNWMNQRTRWMKGWMQVCITHGRQPLRTLRELGPVNFLSALTTSLGTVLSALAFPIFVPVTAAALLDGRLLAPTSLAGAAVAAVALTLFVAGFAAMILPAVAGLRRRRFGALTRYLPLLPIYYLLVSLAAWRAIHELVVAPARWNKTEHGSAPGGRGRSVTGSEAGPAQPRPATA</sequence>
<evidence type="ECO:0000256" key="3">
    <source>
        <dbReference type="ARBA" id="ARBA00022679"/>
    </source>
</evidence>
<dbReference type="PANTHER" id="PTHR43867">
    <property type="entry name" value="CELLULOSE SYNTHASE CATALYTIC SUBUNIT A [UDP-FORMING]"/>
    <property type="match status" value="1"/>
</dbReference>
<dbReference type="Proteomes" id="UP001321492">
    <property type="component" value="Unassembled WGS sequence"/>
</dbReference>
<dbReference type="Gene3D" id="3.90.550.10">
    <property type="entry name" value="Spore Coat Polysaccharide Biosynthesis Protein SpsA, Chain A"/>
    <property type="match status" value="1"/>
</dbReference>
<feature type="domain" description="Glycosyltransferase 2-like" evidence="9">
    <location>
        <begin position="376"/>
        <end position="568"/>
    </location>
</feature>
<evidence type="ECO:0000256" key="1">
    <source>
        <dbReference type="ARBA" id="ARBA00004141"/>
    </source>
</evidence>
<evidence type="ECO:0000256" key="4">
    <source>
        <dbReference type="ARBA" id="ARBA00022692"/>
    </source>
</evidence>
<feature type="transmembrane region" description="Helical" evidence="8">
    <location>
        <begin position="618"/>
        <end position="637"/>
    </location>
</feature>
<keyword evidence="2 10" id="KW-0328">Glycosyltransferase</keyword>
<comment type="caution">
    <text evidence="10">The sequence shown here is derived from an EMBL/GenBank/DDBJ whole genome shotgun (WGS) entry which is preliminary data.</text>
</comment>
<dbReference type="Pfam" id="PF13632">
    <property type="entry name" value="Glyco_trans_2_3"/>
    <property type="match status" value="1"/>
</dbReference>
<reference evidence="10 11" key="1">
    <citation type="submission" date="2023-05" db="EMBL/GenBank/DDBJ databases">
        <title>Chelatococcus sp. nov., a moderately thermophilic bacterium isolated from hot spring microbial mat.</title>
        <authorList>
            <person name="Hu C.-J."/>
            <person name="Li W.-J."/>
        </authorList>
    </citation>
    <scope>NUCLEOTIDE SEQUENCE [LARGE SCALE GENOMIC DNA]</scope>
    <source>
        <strain evidence="10 11">SYSU G07232</strain>
    </source>
</reference>
<dbReference type="GO" id="GO:0016757">
    <property type="term" value="F:glycosyltransferase activity"/>
    <property type="evidence" value="ECO:0007669"/>
    <property type="project" value="UniProtKB-KW"/>
</dbReference>
<name>A0ABT7AG62_9HYPH</name>
<evidence type="ECO:0000256" key="7">
    <source>
        <dbReference type="SAM" id="MobiDB-lite"/>
    </source>
</evidence>
<evidence type="ECO:0000256" key="2">
    <source>
        <dbReference type="ARBA" id="ARBA00022676"/>
    </source>
</evidence>
<dbReference type="InterPro" id="IPR050321">
    <property type="entry name" value="Glycosyltr_2/OpgH_subfam"/>
</dbReference>
<organism evidence="10 11">
    <name type="scientific">Chelatococcus albus</name>
    <dbReference type="NCBI Taxonomy" id="3047466"/>
    <lineage>
        <taxon>Bacteria</taxon>
        <taxon>Pseudomonadati</taxon>
        <taxon>Pseudomonadota</taxon>
        <taxon>Alphaproteobacteria</taxon>
        <taxon>Hyphomicrobiales</taxon>
        <taxon>Chelatococcaceae</taxon>
        <taxon>Chelatococcus</taxon>
    </lineage>
</organism>
<evidence type="ECO:0000259" key="9">
    <source>
        <dbReference type="Pfam" id="PF13632"/>
    </source>
</evidence>
<keyword evidence="4 8" id="KW-0812">Transmembrane</keyword>
<keyword evidence="3 10" id="KW-0808">Transferase</keyword>
<dbReference type="SUPFAM" id="SSF53448">
    <property type="entry name" value="Nucleotide-diphospho-sugar transferases"/>
    <property type="match status" value="1"/>
</dbReference>
<accession>A0ABT7AG62</accession>